<accession>W0RFF9</accession>
<proteinExistence type="predicted"/>
<evidence type="ECO:0000313" key="2">
    <source>
        <dbReference type="EMBL" id="AHG89172.1"/>
    </source>
</evidence>
<keyword evidence="1" id="KW-0472">Membrane</keyword>
<keyword evidence="3" id="KW-1185">Reference proteome</keyword>
<dbReference type="STRING" id="861299.J421_1635"/>
<name>W0RFF9_9BACT</name>
<gene>
    <name evidence="2" type="ORF">J421_1635</name>
</gene>
<dbReference type="HOGENOM" id="CLU_1784066_0_0_0"/>
<feature type="transmembrane region" description="Helical" evidence="1">
    <location>
        <begin position="46"/>
        <end position="66"/>
    </location>
</feature>
<keyword evidence="1" id="KW-1133">Transmembrane helix</keyword>
<sequence length="145" mass="15203">MAADDRIPARTAVGLVLALLAIAAFTTARPIGGAWGAVVSRVYRPANLAILAQVLLEDVSIAILFVRLRAALGLRTTVALVAVLFAAGHVPTLLATGAAASEVARLALDAALGVGVVSVLQRSADVWWFWQVHFAMDMMQFVGRA</sequence>
<dbReference type="EMBL" id="CP007128">
    <property type="protein sequence ID" value="AHG89172.1"/>
    <property type="molecule type" value="Genomic_DNA"/>
</dbReference>
<dbReference type="KEGG" id="gba:J421_1635"/>
<dbReference type="Proteomes" id="UP000019151">
    <property type="component" value="Chromosome"/>
</dbReference>
<dbReference type="AlphaFoldDB" id="W0RFF9"/>
<evidence type="ECO:0000313" key="3">
    <source>
        <dbReference type="Proteomes" id="UP000019151"/>
    </source>
</evidence>
<organism evidence="2 3">
    <name type="scientific">Gemmatirosa kalamazoonensis</name>
    <dbReference type="NCBI Taxonomy" id="861299"/>
    <lineage>
        <taxon>Bacteria</taxon>
        <taxon>Pseudomonadati</taxon>
        <taxon>Gemmatimonadota</taxon>
        <taxon>Gemmatimonadia</taxon>
        <taxon>Gemmatimonadales</taxon>
        <taxon>Gemmatimonadaceae</taxon>
        <taxon>Gemmatirosa</taxon>
    </lineage>
</organism>
<evidence type="ECO:0008006" key="4">
    <source>
        <dbReference type="Google" id="ProtNLM"/>
    </source>
</evidence>
<keyword evidence="1" id="KW-0812">Transmembrane</keyword>
<reference evidence="2 3" key="1">
    <citation type="journal article" date="2014" name="Genome Announc.">
        <title>Genome Sequence and Methylome of Soil Bacterium Gemmatirosa kalamazoonensis KBS708T, a Member of the Rarely Cultivated Gemmatimonadetes Phylum.</title>
        <authorList>
            <person name="Debruyn J.M."/>
            <person name="Radosevich M."/>
            <person name="Wommack K.E."/>
            <person name="Polson S.W."/>
            <person name="Hauser L.J."/>
            <person name="Fawaz M.N."/>
            <person name="Korlach J."/>
            <person name="Tsai Y.C."/>
        </authorList>
    </citation>
    <scope>NUCLEOTIDE SEQUENCE [LARGE SCALE GENOMIC DNA]</scope>
    <source>
        <strain evidence="2 3">KBS708</strain>
    </source>
</reference>
<dbReference type="InParanoid" id="W0RFF9"/>
<protein>
    <recommendedName>
        <fullName evidence="4">Abortive infection protein</fullName>
    </recommendedName>
</protein>
<dbReference type="OrthoDB" id="9997243at2"/>
<feature type="transmembrane region" description="Helical" evidence="1">
    <location>
        <begin position="78"/>
        <end position="100"/>
    </location>
</feature>
<evidence type="ECO:0000256" key="1">
    <source>
        <dbReference type="SAM" id="Phobius"/>
    </source>
</evidence>
<dbReference type="RefSeq" id="WP_025410685.1">
    <property type="nucleotide sequence ID" value="NZ_CP007128.1"/>
</dbReference>